<evidence type="ECO:0000256" key="1">
    <source>
        <dbReference type="SAM" id="MobiDB-lite"/>
    </source>
</evidence>
<gene>
    <name evidence="2" type="ORF">PCOR1329_LOCUS16145</name>
</gene>
<comment type="caution">
    <text evidence="2">The sequence shown here is derived from an EMBL/GenBank/DDBJ whole genome shotgun (WGS) entry which is preliminary data.</text>
</comment>
<proteinExistence type="predicted"/>
<name>A0ABN9QYW3_9DINO</name>
<feature type="compositionally biased region" description="Basic and acidic residues" evidence="1">
    <location>
        <begin position="122"/>
        <end position="132"/>
    </location>
</feature>
<feature type="non-terminal residue" evidence="2">
    <location>
        <position position="187"/>
    </location>
</feature>
<feature type="compositionally biased region" description="Low complexity" evidence="1">
    <location>
        <begin position="173"/>
        <end position="187"/>
    </location>
</feature>
<keyword evidence="3" id="KW-1185">Reference proteome</keyword>
<feature type="region of interest" description="Disordered" evidence="1">
    <location>
        <begin position="60"/>
        <end position="187"/>
    </location>
</feature>
<accession>A0ABN9QYW3</accession>
<dbReference type="EMBL" id="CAUYUJ010004926">
    <property type="protein sequence ID" value="CAK0811602.1"/>
    <property type="molecule type" value="Genomic_DNA"/>
</dbReference>
<evidence type="ECO:0000313" key="2">
    <source>
        <dbReference type="EMBL" id="CAK0811602.1"/>
    </source>
</evidence>
<reference evidence="2" key="1">
    <citation type="submission" date="2023-10" db="EMBL/GenBank/DDBJ databases">
        <authorList>
            <person name="Chen Y."/>
            <person name="Shah S."/>
            <person name="Dougan E. K."/>
            <person name="Thang M."/>
            <person name="Chan C."/>
        </authorList>
    </citation>
    <scope>NUCLEOTIDE SEQUENCE [LARGE SCALE GENOMIC DNA]</scope>
</reference>
<protein>
    <submittedName>
        <fullName evidence="2">Uncharacterized protein</fullName>
    </submittedName>
</protein>
<evidence type="ECO:0000313" key="3">
    <source>
        <dbReference type="Proteomes" id="UP001189429"/>
    </source>
</evidence>
<feature type="compositionally biased region" description="Low complexity" evidence="1">
    <location>
        <begin position="147"/>
        <end position="157"/>
    </location>
</feature>
<sequence length="187" mass="19705">MYDRAMAGFCNSSALLRRWCGSCGAERCCATGFCQGLPVARDFEPSPTRCCGAVGVVGNRGTRPPRPPDVAISSQSRPPELWTPSPGPVLPPASFLDGPEAWRGPSEAEHGERPPVVIRRPRREEVRGERAGPQRLSRGAAGRRGRAQAGRGSIAARSSRRRAALAARRRAEGGAAPASAAAEVGAE</sequence>
<organism evidence="2 3">
    <name type="scientific">Prorocentrum cordatum</name>
    <dbReference type="NCBI Taxonomy" id="2364126"/>
    <lineage>
        <taxon>Eukaryota</taxon>
        <taxon>Sar</taxon>
        <taxon>Alveolata</taxon>
        <taxon>Dinophyceae</taxon>
        <taxon>Prorocentrales</taxon>
        <taxon>Prorocentraceae</taxon>
        <taxon>Prorocentrum</taxon>
    </lineage>
</organism>
<dbReference type="Proteomes" id="UP001189429">
    <property type="component" value="Unassembled WGS sequence"/>
</dbReference>